<feature type="transmembrane region" description="Helical" evidence="1">
    <location>
        <begin position="136"/>
        <end position="159"/>
    </location>
</feature>
<organism evidence="2 3">
    <name type="scientific">Clostridium novyi A str. 4552</name>
    <dbReference type="NCBI Taxonomy" id="1444289"/>
    <lineage>
        <taxon>Bacteria</taxon>
        <taxon>Bacillati</taxon>
        <taxon>Bacillota</taxon>
        <taxon>Clostridia</taxon>
        <taxon>Eubacteriales</taxon>
        <taxon>Clostridiaceae</taxon>
        <taxon>Clostridium</taxon>
    </lineage>
</organism>
<sequence length="212" mass="24211">MHKAFINVEDKYFHSILLLIFIGVFIWSSINPFDRFTWFLEVMPAIVGAIVLIFTYKKFKFTKLVYLLILIHAIILIVGGHYTYAEMPIFNWIKEAFSLERNNYDRLGHFAQGFIPALVSREILIRKSPLKRGKLLNFLIICICLAISATYELIEWGVAEATGTAAEAFLGTQGDIWDTQWDIFLALVGSICALITLNKVHDSSLIKIGYNK</sequence>
<gene>
    <name evidence="2" type="ORF">Z968_10770</name>
</gene>
<comment type="caution">
    <text evidence="2">The sequence shown here is derived from an EMBL/GenBank/DDBJ whole genome shotgun (WGS) entry which is preliminary data.</text>
</comment>
<evidence type="ECO:0000313" key="2">
    <source>
        <dbReference type="EMBL" id="KGM94831.1"/>
    </source>
</evidence>
<feature type="transmembrane region" description="Helical" evidence="1">
    <location>
        <begin position="107"/>
        <end position="124"/>
    </location>
</feature>
<keyword evidence="1" id="KW-0472">Membrane</keyword>
<name>A0A0A0I3D5_CLONO</name>
<dbReference type="PIRSF" id="PIRSF020606">
    <property type="entry name" value="UCP020606"/>
    <property type="match status" value="1"/>
</dbReference>
<dbReference type="EMBL" id="JENJ01000056">
    <property type="protein sequence ID" value="KGM94831.1"/>
    <property type="molecule type" value="Genomic_DNA"/>
</dbReference>
<dbReference type="InterPro" id="IPR014509">
    <property type="entry name" value="YjdF-like"/>
</dbReference>
<evidence type="ECO:0000313" key="3">
    <source>
        <dbReference type="Proteomes" id="UP000030012"/>
    </source>
</evidence>
<feature type="transmembrane region" description="Helical" evidence="1">
    <location>
        <begin position="64"/>
        <end position="84"/>
    </location>
</feature>
<keyword evidence="1" id="KW-0812">Transmembrane</keyword>
<feature type="transmembrane region" description="Helical" evidence="1">
    <location>
        <begin position="36"/>
        <end position="57"/>
    </location>
</feature>
<dbReference type="InterPro" id="IPR058534">
    <property type="entry name" value="YjdF"/>
</dbReference>
<evidence type="ECO:0000256" key="1">
    <source>
        <dbReference type="SAM" id="Phobius"/>
    </source>
</evidence>
<feature type="transmembrane region" description="Helical" evidence="1">
    <location>
        <begin position="12"/>
        <end position="30"/>
    </location>
</feature>
<dbReference type="RefSeq" id="WP_039256016.1">
    <property type="nucleotide sequence ID" value="NZ_JENJ01000056.1"/>
</dbReference>
<protein>
    <submittedName>
        <fullName evidence="2">Membrane protein</fullName>
    </submittedName>
</protein>
<dbReference type="Pfam" id="PF09997">
    <property type="entry name" value="DUF2238"/>
    <property type="match status" value="1"/>
</dbReference>
<reference evidence="2 3" key="1">
    <citation type="submission" date="2014-01" db="EMBL/GenBank/DDBJ databases">
        <title>Plasmidome dynamics in the species complex Clostridium novyi sensu lato converts strains of independent lineages into distinctly different pathogens.</title>
        <authorList>
            <person name="Skarin H."/>
            <person name="Segerman B."/>
        </authorList>
    </citation>
    <scope>NUCLEOTIDE SEQUENCE [LARGE SCALE GENOMIC DNA]</scope>
    <source>
        <strain evidence="2 3">4552</strain>
    </source>
</reference>
<keyword evidence="1" id="KW-1133">Transmembrane helix</keyword>
<feature type="transmembrane region" description="Helical" evidence="1">
    <location>
        <begin position="179"/>
        <end position="197"/>
    </location>
</feature>
<proteinExistence type="predicted"/>
<dbReference type="AlphaFoldDB" id="A0A0A0I3D5"/>
<dbReference type="Proteomes" id="UP000030012">
    <property type="component" value="Unassembled WGS sequence"/>
</dbReference>
<accession>A0A0A0I3D5</accession>
<dbReference type="OrthoDB" id="9786473at2"/>